<accession>A0ABX7ZWR8</accession>
<reference evidence="2" key="1">
    <citation type="submission" date="2019-12" db="EMBL/GenBank/DDBJ databases">
        <title>Whole-genome sequence of tobacco pathogen Ralstonia pseudosolanacearum strain RS, originating from Yunnan province of China.</title>
        <authorList>
            <person name="Lu C.-H."/>
        </authorList>
    </citation>
    <scope>NUCLEOTIDE SEQUENCE [LARGE SCALE GENOMIC DNA]</scope>
    <source>
        <strain evidence="2">RS</strain>
    </source>
</reference>
<gene>
    <name evidence="1" type="ORF">GO999_15030</name>
</gene>
<proteinExistence type="predicted"/>
<evidence type="ECO:0000313" key="1">
    <source>
        <dbReference type="EMBL" id="QUP59761.1"/>
    </source>
</evidence>
<evidence type="ECO:0000313" key="2">
    <source>
        <dbReference type="Proteomes" id="UP000680989"/>
    </source>
</evidence>
<dbReference type="RefSeq" id="WP_211906348.1">
    <property type="nucleotide sequence ID" value="NZ_CP046674.1"/>
</dbReference>
<dbReference type="EMBL" id="CP046674">
    <property type="protein sequence ID" value="QUP59761.1"/>
    <property type="molecule type" value="Genomic_DNA"/>
</dbReference>
<dbReference type="Proteomes" id="UP000680989">
    <property type="component" value="Chromosome"/>
</dbReference>
<sequence length="98" mass="11018">MKLGEIYRSRLELAKQWGLAAEAAQGYEEKLHCRQNALQLQEDASAIAHCIASWGDQEVERLDVDALWYGAAAMPGQYHNPWHLGLSIVQEELASVRI</sequence>
<organism evidence="1 2">
    <name type="scientific">Ralstonia nicotianae</name>
    <dbReference type="NCBI Taxonomy" id="3037696"/>
    <lineage>
        <taxon>Bacteria</taxon>
        <taxon>Pseudomonadati</taxon>
        <taxon>Pseudomonadota</taxon>
        <taxon>Betaproteobacteria</taxon>
        <taxon>Burkholderiales</taxon>
        <taxon>Burkholderiaceae</taxon>
        <taxon>Ralstonia</taxon>
        <taxon>Ralstonia solanacearum species complex</taxon>
    </lineage>
</organism>
<name>A0ABX7ZWR8_9RALS</name>
<keyword evidence="2" id="KW-1185">Reference proteome</keyword>
<protein>
    <submittedName>
        <fullName evidence="1">Uncharacterized protein</fullName>
    </submittedName>
</protein>